<comment type="caution">
    <text evidence="1">The sequence shown here is derived from an EMBL/GenBank/DDBJ whole genome shotgun (WGS) entry which is preliminary data.</text>
</comment>
<reference evidence="1" key="1">
    <citation type="journal article" date="2020" name="mSystems">
        <title>Genome- and Community-Level Interaction Insights into Carbon Utilization and Element Cycling Functions of Hydrothermarchaeota in Hydrothermal Sediment.</title>
        <authorList>
            <person name="Zhou Z."/>
            <person name="Liu Y."/>
            <person name="Xu W."/>
            <person name="Pan J."/>
            <person name="Luo Z.H."/>
            <person name="Li M."/>
        </authorList>
    </citation>
    <scope>NUCLEOTIDE SEQUENCE [LARGE SCALE GENOMIC DNA]</scope>
    <source>
        <strain evidence="1">SpSt-1088</strain>
    </source>
</reference>
<gene>
    <name evidence="1" type="ORF">ENM46_03115</name>
</gene>
<dbReference type="EMBL" id="DRXW01000195">
    <property type="protein sequence ID" value="HHR33919.1"/>
    <property type="molecule type" value="Genomic_DNA"/>
</dbReference>
<organism evidence="1">
    <name type="scientific">Fervidobacterium nodosum</name>
    <dbReference type="NCBI Taxonomy" id="2424"/>
    <lineage>
        <taxon>Bacteria</taxon>
        <taxon>Thermotogati</taxon>
        <taxon>Thermotogota</taxon>
        <taxon>Thermotogae</taxon>
        <taxon>Thermotogales</taxon>
        <taxon>Fervidobacteriaceae</taxon>
        <taxon>Fervidobacterium</taxon>
    </lineage>
</organism>
<evidence type="ECO:0000313" key="1">
    <source>
        <dbReference type="EMBL" id="HHR33919.1"/>
    </source>
</evidence>
<sequence length="71" mass="8619">MNDNFFEVAIWLFDYFEKYNEFSINDERADKLSGIVNFRKNKEELLKANYDEYLNFVDDILLYGKLKVIHV</sequence>
<name>A0A7C5U2V4_9BACT</name>
<accession>A0A7C5U2V4</accession>
<protein>
    <submittedName>
        <fullName evidence="1">Uncharacterized protein</fullName>
    </submittedName>
</protein>
<dbReference type="AlphaFoldDB" id="A0A7C5U2V4"/>
<proteinExistence type="predicted"/>